<name>D0Z5I7_PHODD</name>
<sequence>MSLLKKKSSLPEKREPLTTKSAVIEEQREQTREYQKRQRAKYADHWKAEKSVIDAISGNELNDYIVEHADDVTDNRCGIHSMKINPYELAVIKKAMEIEGSRSSRELFIDYCKSIIKGNTKSKDNK</sequence>
<dbReference type="RefSeq" id="WP_005307233.1">
    <property type="nucleotide sequence ID" value="NZ_ADBS01000007.1"/>
</dbReference>
<organism evidence="2 3">
    <name type="scientific">Photobacterium damselae subsp. damselae CIP 102761</name>
    <dbReference type="NCBI Taxonomy" id="675817"/>
    <lineage>
        <taxon>Bacteria</taxon>
        <taxon>Pseudomonadati</taxon>
        <taxon>Pseudomonadota</taxon>
        <taxon>Gammaproteobacteria</taxon>
        <taxon>Vibrionales</taxon>
        <taxon>Vibrionaceae</taxon>
        <taxon>Photobacterium</taxon>
    </lineage>
</organism>
<reference evidence="2 3" key="1">
    <citation type="submission" date="2009-11" db="EMBL/GenBank/DDBJ databases">
        <authorList>
            <consortium name="Los Alamos National Laboratory (LANL)"/>
            <consortium name="National Microbial Pathogen Data Resource (NMPDR)"/>
            <person name="Munk A.C."/>
            <person name="Tapia R."/>
            <person name="Green L."/>
            <person name="Rogers Y."/>
            <person name="Detter J.C."/>
            <person name="Bruce D."/>
            <person name="Brettin T.S."/>
            <person name="Colwell R."/>
            <person name="Huq A."/>
            <person name="Grim C.J."/>
            <person name="Hasan N.A."/>
            <person name="Vonstein V."/>
            <person name="Bartels D."/>
        </authorList>
    </citation>
    <scope>NUCLEOTIDE SEQUENCE [LARGE SCALE GENOMIC DNA]</scope>
    <source>
        <strain evidence="2 3">CIP 102761</strain>
    </source>
</reference>
<feature type="compositionally biased region" description="Basic and acidic residues" evidence="1">
    <location>
        <begin position="9"/>
        <end position="29"/>
    </location>
</feature>
<keyword evidence="3" id="KW-1185">Reference proteome</keyword>
<gene>
    <name evidence="2" type="ORF">VDA_000005</name>
</gene>
<accession>D0Z5I7</accession>
<feature type="region of interest" description="Disordered" evidence="1">
    <location>
        <begin position="1"/>
        <end position="29"/>
    </location>
</feature>
<dbReference type="Proteomes" id="UP000003579">
    <property type="component" value="Unassembled WGS sequence"/>
</dbReference>
<evidence type="ECO:0000313" key="2">
    <source>
        <dbReference type="EMBL" id="EEZ38998.1"/>
    </source>
</evidence>
<evidence type="ECO:0000313" key="3">
    <source>
        <dbReference type="Proteomes" id="UP000003579"/>
    </source>
</evidence>
<evidence type="ECO:0000256" key="1">
    <source>
        <dbReference type="SAM" id="MobiDB-lite"/>
    </source>
</evidence>
<proteinExistence type="predicted"/>
<dbReference type="AlphaFoldDB" id="D0Z5I7"/>
<dbReference type="EMBL" id="ADBS01000007">
    <property type="protein sequence ID" value="EEZ38998.1"/>
    <property type="molecule type" value="Genomic_DNA"/>
</dbReference>
<protein>
    <submittedName>
        <fullName evidence="2">Uncharacterized protein</fullName>
    </submittedName>
</protein>